<feature type="transmembrane region" description="Helical" evidence="6">
    <location>
        <begin position="69"/>
        <end position="90"/>
    </location>
</feature>
<keyword evidence="5 6" id="KW-0472">Membrane</keyword>
<dbReference type="SUPFAM" id="SSF103473">
    <property type="entry name" value="MFS general substrate transporter"/>
    <property type="match status" value="1"/>
</dbReference>
<accession>A0AAD7D4V6</accession>
<keyword evidence="4 6" id="KW-1133">Transmembrane helix</keyword>
<dbReference type="InterPro" id="IPR036259">
    <property type="entry name" value="MFS_trans_sf"/>
</dbReference>
<dbReference type="Gene3D" id="1.20.1250.20">
    <property type="entry name" value="MFS general substrate transporter like domains"/>
    <property type="match status" value="2"/>
</dbReference>
<evidence type="ECO:0000259" key="7">
    <source>
        <dbReference type="PROSITE" id="PS50850"/>
    </source>
</evidence>
<keyword evidence="9" id="KW-1185">Reference proteome</keyword>
<name>A0AAD7D4V6_MYCRO</name>
<feature type="domain" description="Major facilitator superfamily (MFS) profile" evidence="7">
    <location>
        <begin position="34"/>
        <end position="540"/>
    </location>
</feature>
<feature type="transmembrane region" description="Helical" evidence="6">
    <location>
        <begin position="265"/>
        <end position="282"/>
    </location>
</feature>
<dbReference type="AlphaFoldDB" id="A0AAD7D4V6"/>
<dbReference type="PANTHER" id="PTHR42718">
    <property type="entry name" value="MAJOR FACILITATOR SUPERFAMILY MULTIDRUG TRANSPORTER MFSC"/>
    <property type="match status" value="1"/>
</dbReference>
<dbReference type="InterPro" id="IPR011701">
    <property type="entry name" value="MFS"/>
</dbReference>
<keyword evidence="2" id="KW-0813">Transport</keyword>
<sequence>MVSSPPLVLVLRLHHGRPTFTPSPPLRSNLRGFAIAATCTAAMVVNVQLEQTSVAIALPTIGADLHARAAALQWLVSAYALSSGCLLLFCGHLADVHGRKRVFLAGSALLAAFTLGCGFAKDEVTLAVLRGFQGVGGAATIPAALGILAHEFPPTAPRSRNAAFASFAAGGPVGAAIGMILGGLVTQLSPITWRAQFFLSAAIALATLLAGALFLPADARSPPTNNDNTPPQHDTRTDWPGAVLSAVGLVLLVFVLGQADAPPDIISLLLLSLLLLALFAAWEVRLERRASGTPSLSPSPSPKRRGARAGVFAAVRRHRYARALAGYAPPPLVRPALFARARGRVGVVYGVALLQFAAFMVWAFWVQLYYQVYIGYSPVRTVVRLTPMFVTGLICNVFVALVIGRVPALWLLASGTLTTTLAPLLFALIVPSAPYWAFGFPAAVCSVVGTDFLFAAGTLFVAANVGPGEQSVAGGIFQTMTQLGTTFGVTASTIVFNHVQQEAAHSGADALGSYHAAMWTGVAFGGLATLFALVAFRGAGTIGKEAPQAEGATQSP</sequence>
<dbReference type="EMBL" id="JARKIE010000160">
    <property type="protein sequence ID" value="KAJ7673587.1"/>
    <property type="molecule type" value="Genomic_DNA"/>
</dbReference>
<evidence type="ECO:0000256" key="5">
    <source>
        <dbReference type="ARBA" id="ARBA00023136"/>
    </source>
</evidence>
<evidence type="ECO:0000256" key="1">
    <source>
        <dbReference type="ARBA" id="ARBA00004141"/>
    </source>
</evidence>
<proteinExistence type="predicted"/>
<organism evidence="8 9">
    <name type="scientific">Mycena rosella</name>
    <name type="common">Pink bonnet</name>
    <name type="synonym">Agaricus rosellus</name>
    <dbReference type="NCBI Taxonomy" id="1033263"/>
    <lineage>
        <taxon>Eukaryota</taxon>
        <taxon>Fungi</taxon>
        <taxon>Dikarya</taxon>
        <taxon>Basidiomycota</taxon>
        <taxon>Agaricomycotina</taxon>
        <taxon>Agaricomycetes</taxon>
        <taxon>Agaricomycetidae</taxon>
        <taxon>Agaricales</taxon>
        <taxon>Marasmiineae</taxon>
        <taxon>Mycenaceae</taxon>
        <taxon>Mycena</taxon>
    </lineage>
</organism>
<evidence type="ECO:0000313" key="9">
    <source>
        <dbReference type="Proteomes" id="UP001221757"/>
    </source>
</evidence>
<keyword evidence="3 6" id="KW-0812">Transmembrane</keyword>
<gene>
    <name evidence="8" type="ORF">B0H17DRAFT_947038</name>
</gene>
<evidence type="ECO:0000256" key="6">
    <source>
        <dbReference type="SAM" id="Phobius"/>
    </source>
</evidence>
<evidence type="ECO:0000256" key="3">
    <source>
        <dbReference type="ARBA" id="ARBA00022692"/>
    </source>
</evidence>
<feature type="transmembrane region" description="Helical" evidence="6">
    <location>
        <begin position="382"/>
        <end position="402"/>
    </location>
</feature>
<reference evidence="8" key="1">
    <citation type="submission" date="2023-03" db="EMBL/GenBank/DDBJ databases">
        <title>Massive genome expansion in bonnet fungi (Mycena s.s.) driven by repeated elements and novel gene families across ecological guilds.</title>
        <authorList>
            <consortium name="Lawrence Berkeley National Laboratory"/>
            <person name="Harder C.B."/>
            <person name="Miyauchi S."/>
            <person name="Viragh M."/>
            <person name="Kuo A."/>
            <person name="Thoen E."/>
            <person name="Andreopoulos B."/>
            <person name="Lu D."/>
            <person name="Skrede I."/>
            <person name="Drula E."/>
            <person name="Henrissat B."/>
            <person name="Morin E."/>
            <person name="Kohler A."/>
            <person name="Barry K."/>
            <person name="LaButti K."/>
            <person name="Morin E."/>
            <person name="Salamov A."/>
            <person name="Lipzen A."/>
            <person name="Mereny Z."/>
            <person name="Hegedus B."/>
            <person name="Baldrian P."/>
            <person name="Stursova M."/>
            <person name="Weitz H."/>
            <person name="Taylor A."/>
            <person name="Grigoriev I.V."/>
            <person name="Nagy L.G."/>
            <person name="Martin F."/>
            <person name="Kauserud H."/>
        </authorList>
    </citation>
    <scope>NUCLEOTIDE SEQUENCE</scope>
    <source>
        <strain evidence="8">CBHHK067</strain>
    </source>
</reference>
<dbReference type="PROSITE" id="PS50850">
    <property type="entry name" value="MFS"/>
    <property type="match status" value="1"/>
</dbReference>
<dbReference type="Pfam" id="PF07690">
    <property type="entry name" value="MFS_1"/>
    <property type="match status" value="1"/>
</dbReference>
<feature type="transmembrane region" description="Helical" evidence="6">
    <location>
        <begin position="127"/>
        <end position="150"/>
    </location>
</feature>
<dbReference type="PANTHER" id="PTHR42718:SF9">
    <property type="entry name" value="MAJOR FACILITATOR SUPERFAMILY MULTIDRUG TRANSPORTER MFSC"/>
    <property type="match status" value="1"/>
</dbReference>
<evidence type="ECO:0000256" key="4">
    <source>
        <dbReference type="ARBA" id="ARBA00022989"/>
    </source>
</evidence>
<dbReference type="InterPro" id="IPR020846">
    <property type="entry name" value="MFS_dom"/>
</dbReference>
<feature type="transmembrane region" description="Helical" evidence="6">
    <location>
        <begin position="409"/>
        <end position="429"/>
    </location>
</feature>
<feature type="transmembrane region" description="Helical" evidence="6">
    <location>
        <begin position="102"/>
        <end position="121"/>
    </location>
</feature>
<feature type="transmembrane region" description="Helical" evidence="6">
    <location>
        <begin position="475"/>
        <end position="496"/>
    </location>
</feature>
<feature type="transmembrane region" description="Helical" evidence="6">
    <location>
        <begin position="435"/>
        <end position="463"/>
    </location>
</feature>
<dbReference type="Proteomes" id="UP001221757">
    <property type="component" value="Unassembled WGS sequence"/>
</dbReference>
<feature type="transmembrane region" description="Helical" evidence="6">
    <location>
        <begin position="516"/>
        <end position="536"/>
    </location>
</feature>
<evidence type="ECO:0000256" key="2">
    <source>
        <dbReference type="ARBA" id="ARBA00022448"/>
    </source>
</evidence>
<comment type="caution">
    <text evidence="8">The sequence shown here is derived from an EMBL/GenBank/DDBJ whole genome shotgun (WGS) entry which is preliminary data.</text>
</comment>
<comment type="subcellular location">
    <subcellularLocation>
        <location evidence="1">Membrane</location>
        <topology evidence="1">Multi-pass membrane protein</topology>
    </subcellularLocation>
</comment>
<feature type="transmembrane region" description="Helical" evidence="6">
    <location>
        <begin position="347"/>
        <end position="370"/>
    </location>
</feature>
<protein>
    <submittedName>
        <fullName evidence="8">Major facilitator superfamily domain-containing protein</fullName>
    </submittedName>
</protein>
<feature type="transmembrane region" description="Helical" evidence="6">
    <location>
        <begin position="197"/>
        <end position="217"/>
    </location>
</feature>
<dbReference type="GO" id="GO:0022857">
    <property type="term" value="F:transmembrane transporter activity"/>
    <property type="evidence" value="ECO:0007669"/>
    <property type="project" value="InterPro"/>
</dbReference>
<feature type="transmembrane region" description="Helical" evidence="6">
    <location>
        <begin position="162"/>
        <end position="185"/>
    </location>
</feature>
<feature type="transmembrane region" description="Helical" evidence="6">
    <location>
        <begin position="30"/>
        <end position="49"/>
    </location>
</feature>
<dbReference type="GO" id="GO:0016020">
    <property type="term" value="C:membrane"/>
    <property type="evidence" value="ECO:0007669"/>
    <property type="project" value="UniProtKB-SubCell"/>
</dbReference>
<evidence type="ECO:0000313" key="8">
    <source>
        <dbReference type="EMBL" id="KAJ7673587.1"/>
    </source>
</evidence>